<feature type="region of interest" description="Disordered" evidence="1">
    <location>
        <begin position="1"/>
        <end position="145"/>
    </location>
</feature>
<sequence>MAHPQRRFHPRAPACRILARAADPLQGPHHQRHHRRPVAEQPRRRTGRRAPRARGGRARDVRPQLPLPADRPGRGPGAAGPHRPAHRAAQDLLPGRCPGPRGHLRPAHRRRPLPRARGPYGRGHLGRRPAAAGRRHSGGIPPVPVNPAPVDATGAGDCFTGTATARLVLGDRLADAVAYGAAAASLSVSGRGGTGRVPAFTETAALAAAHRLATGS</sequence>
<keyword evidence="3" id="KW-0418">Kinase</keyword>
<gene>
    <name evidence="3" type="ORF">WKI68_02785</name>
</gene>
<dbReference type="InterPro" id="IPR011611">
    <property type="entry name" value="PfkB_dom"/>
</dbReference>
<dbReference type="SUPFAM" id="SSF53613">
    <property type="entry name" value="Ribokinase-like"/>
    <property type="match status" value="1"/>
</dbReference>
<name>A0ABU8TZX5_9ACTN</name>
<proteinExistence type="predicted"/>
<evidence type="ECO:0000313" key="3">
    <source>
        <dbReference type="EMBL" id="MEJ8640659.1"/>
    </source>
</evidence>
<dbReference type="EMBL" id="JBBKAM010000002">
    <property type="protein sequence ID" value="MEJ8640659.1"/>
    <property type="molecule type" value="Genomic_DNA"/>
</dbReference>
<comment type="caution">
    <text evidence="3">The sequence shown here is derived from an EMBL/GenBank/DDBJ whole genome shotgun (WGS) entry which is preliminary data.</text>
</comment>
<keyword evidence="3" id="KW-0808">Transferase</keyword>
<organism evidence="3 4">
    <name type="scientific">Streptomyces caledonius</name>
    <dbReference type="NCBI Taxonomy" id="3134107"/>
    <lineage>
        <taxon>Bacteria</taxon>
        <taxon>Bacillati</taxon>
        <taxon>Actinomycetota</taxon>
        <taxon>Actinomycetes</taxon>
        <taxon>Kitasatosporales</taxon>
        <taxon>Streptomycetaceae</taxon>
        <taxon>Streptomyces</taxon>
    </lineage>
</organism>
<evidence type="ECO:0000259" key="2">
    <source>
        <dbReference type="Pfam" id="PF00294"/>
    </source>
</evidence>
<reference evidence="3 4" key="1">
    <citation type="submission" date="2024-03" db="EMBL/GenBank/DDBJ databases">
        <title>Novel Streptomyces species of biotechnological and ecological value are a feature of Machair soil.</title>
        <authorList>
            <person name="Prole J.R."/>
            <person name="Goodfellow M."/>
            <person name="Allenby N."/>
            <person name="Ward A.C."/>
        </authorList>
    </citation>
    <scope>NUCLEOTIDE SEQUENCE [LARGE SCALE GENOMIC DNA]</scope>
    <source>
        <strain evidence="3 4">MS1.HAVA.3</strain>
    </source>
</reference>
<dbReference type="GO" id="GO:0016301">
    <property type="term" value="F:kinase activity"/>
    <property type="evidence" value="ECO:0007669"/>
    <property type="project" value="UniProtKB-KW"/>
</dbReference>
<evidence type="ECO:0000313" key="4">
    <source>
        <dbReference type="Proteomes" id="UP001382904"/>
    </source>
</evidence>
<feature type="compositionally biased region" description="Basic residues" evidence="1">
    <location>
        <begin position="44"/>
        <end position="56"/>
    </location>
</feature>
<feature type="compositionally biased region" description="Basic residues" evidence="1">
    <location>
        <begin position="102"/>
        <end position="114"/>
    </location>
</feature>
<dbReference type="Proteomes" id="UP001382904">
    <property type="component" value="Unassembled WGS sequence"/>
</dbReference>
<feature type="domain" description="Carbohydrate kinase PfkB" evidence="2">
    <location>
        <begin position="136"/>
        <end position="195"/>
    </location>
</feature>
<accession>A0ABU8TZX5</accession>
<feature type="compositionally biased region" description="Basic residues" evidence="1">
    <location>
        <begin position="1"/>
        <end position="10"/>
    </location>
</feature>
<dbReference type="Pfam" id="PF00294">
    <property type="entry name" value="PfkB"/>
    <property type="match status" value="1"/>
</dbReference>
<dbReference type="InterPro" id="IPR029056">
    <property type="entry name" value="Ribokinase-like"/>
</dbReference>
<protein>
    <submittedName>
        <fullName evidence="3">PfkB family carbohydrate kinase</fullName>
    </submittedName>
</protein>
<keyword evidence="4" id="KW-1185">Reference proteome</keyword>
<dbReference type="Gene3D" id="3.40.1190.20">
    <property type="match status" value="1"/>
</dbReference>
<evidence type="ECO:0000256" key="1">
    <source>
        <dbReference type="SAM" id="MobiDB-lite"/>
    </source>
</evidence>